<dbReference type="EMBL" id="QKZK01000002">
    <property type="protein sequence ID" value="PZX20364.1"/>
    <property type="molecule type" value="Genomic_DNA"/>
</dbReference>
<dbReference type="InterPro" id="IPR052024">
    <property type="entry name" value="Methanogen_methyltrans"/>
</dbReference>
<dbReference type="GO" id="GO:0004853">
    <property type="term" value="F:uroporphyrinogen decarboxylase activity"/>
    <property type="evidence" value="ECO:0007669"/>
    <property type="project" value="InterPro"/>
</dbReference>
<dbReference type="InterPro" id="IPR038071">
    <property type="entry name" value="UROD/MetE-like_sf"/>
</dbReference>
<organism evidence="2 3">
    <name type="scientific">Breznakibacter xylanolyticus</name>
    <dbReference type="NCBI Taxonomy" id="990"/>
    <lineage>
        <taxon>Bacteria</taxon>
        <taxon>Pseudomonadati</taxon>
        <taxon>Bacteroidota</taxon>
        <taxon>Bacteroidia</taxon>
        <taxon>Marinilabiliales</taxon>
        <taxon>Marinilabiliaceae</taxon>
        <taxon>Breznakibacter</taxon>
    </lineage>
</organism>
<dbReference type="Gene3D" id="3.20.20.210">
    <property type="match status" value="1"/>
</dbReference>
<dbReference type="SUPFAM" id="SSF51726">
    <property type="entry name" value="UROD/MetE-like"/>
    <property type="match status" value="1"/>
</dbReference>
<dbReference type="Proteomes" id="UP000249239">
    <property type="component" value="Unassembled WGS sequence"/>
</dbReference>
<name>A0A2W7NUU7_9BACT</name>
<dbReference type="PANTHER" id="PTHR47099">
    <property type="entry name" value="METHYLCOBAMIDE:COM METHYLTRANSFERASE MTBA"/>
    <property type="match status" value="1"/>
</dbReference>
<dbReference type="InterPro" id="IPR000257">
    <property type="entry name" value="Uroporphyrinogen_deCOase"/>
</dbReference>
<dbReference type="AlphaFoldDB" id="A0A2W7NUU7"/>
<evidence type="ECO:0000259" key="1">
    <source>
        <dbReference type="Pfam" id="PF01208"/>
    </source>
</evidence>
<dbReference type="PANTHER" id="PTHR47099:SF1">
    <property type="entry name" value="METHYLCOBAMIDE:COM METHYLTRANSFERASE MTBA"/>
    <property type="match status" value="1"/>
</dbReference>
<reference evidence="2 3" key="1">
    <citation type="submission" date="2018-06" db="EMBL/GenBank/DDBJ databases">
        <title>Genomic Encyclopedia of Archaeal and Bacterial Type Strains, Phase II (KMG-II): from individual species to whole genera.</title>
        <authorList>
            <person name="Goeker M."/>
        </authorList>
    </citation>
    <scope>NUCLEOTIDE SEQUENCE [LARGE SCALE GENOMIC DNA]</scope>
    <source>
        <strain evidence="2 3">DSM 6779</strain>
    </source>
</reference>
<comment type="caution">
    <text evidence="2">The sequence shown here is derived from an EMBL/GenBank/DDBJ whole genome shotgun (WGS) entry which is preliminary data.</text>
</comment>
<evidence type="ECO:0000313" key="2">
    <source>
        <dbReference type="EMBL" id="PZX20364.1"/>
    </source>
</evidence>
<dbReference type="GO" id="GO:0006779">
    <property type="term" value="P:porphyrin-containing compound biosynthetic process"/>
    <property type="evidence" value="ECO:0007669"/>
    <property type="project" value="InterPro"/>
</dbReference>
<proteinExistence type="predicted"/>
<dbReference type="OrthoDB" id="9815759at2"/>
<protein>
    <submittedName>
        <fullName evidence="2">Uroporphyrinogen decarboxylase</fullName>
    </submittedName>
</protein>
<gene>
    <name evidence="2" type="ORF">LX69_00361</name>
</gene>
<accession>A0A2W7NUU7</accession>
<dbReference type="RefSeq" id="WP_111444094.1">
    <property type="nucleotide sequence ID" value="NZ_QKZK01000002.1"/>
</dbReference>
<dbReference type="Pfam" id="PF01208">
    <property type="entry name" value="URO-D"/>
    <property type="match status" value="1"/>
</dbReference>
<evidence type="ECO:0000313" key="3">
    <source>
        <dbReference type="Proteomes" id="UP000249239"/>
    </source>
</evidence>
<feature type="domain" description="Uroporphyrinogen decarboxylase (URO-D)" evidence="1">
    <location>
        <begin position="154"/>
        <end position="350"/>
    </location>
</feature>
<sequence length="356" mass="41106">MNHKERVMAALNRDPNLDRVPLFYWDVPEFGEKMMSHLGLKTRDELLEYLDVDFRWVEPKYIGPKLISSSTKKDIWGVGYSRIKHGEYEFWEADQFPLAGITDLAALEKYPWPTTDLFDFKSLDAQLKKYRQYAIMTAPGYSSPGLFRIIQRLIGRETFLDVMVYHPKFFNEIVHRITAFYVDFVEKMFEVAGKRIDFLRIADDFGSHEGLMISHEHWETLCRPAFEQIVAIARKHGAHFYMHSCGSVRKLIPEFIAIGADVLDPIQTRMTGMSPEGLKKDFGHYICFSGALDEELLLRQGTPHEVRQGVNELLETMAPGGGFILGPSHKLKVETPIENVIEMYKAAHEWKYPIPV</sequence>
<keyword evidence="3" id="KW-1185">Reference proteome</keyword>